<evidence type="ECO:0000313" key="1">
    <source>
        <dbReference type="EMBL" id="GEM89474.1"/>
    </source>
</evidence>
<dbReference type="OrthoDB" id="31294at2"/>
<dbReference type="EMBL" id="BJXN01000005">
    <property type="protein sequence ID" value="GEM89474.1"/>
    <property type="molecule type" value="Genomic_DNA"/>
</dbReference>
<accession>A0A511RIK5</accession>
<evidence type="ECO:0000313" key="2">
    <source>
        <dbReference type="Proteomes" id="UP000321827"/>
    </source>
</evidence>
<sequence>MADRALPAERGGGLLAYLDQNYASRIAKHLLALPGQEAFGEVWEALLVLGDRALAPPSPFHALELHGGYLLPAFRRMFDRVSQGFWVRPWPDVVRRQVARGGLAREDFLWRRGSWEEPADLAPLWGLLDLELEGDFYGRAAAARAWARGRLGLARSAEAAPFFQLLGRLVAFRSLERSREERASDLLDVVMAATVAPYVDVLATDRYLREALVRVGAGVRAWSGRSGEVRALARWLLKRLDKP</sequence>
<reference evidence="1 2" key="1">
    <citation type="submission" date="2019-07" db="EMBL/GenBank/DDBJ databases">
        <title>Whole genome shotgun sequence of Oceanithermus desulfurans NBRC 100063.</title>
        <authorList>
            <person name="Hosoyama A."/>
            <person name="Uohara A."/>
            <person name="Ohji S."/>
            <person name="Ichikawa N."/>
        </authorList>
    </citation>
    <scope>NUCLEOTIDE SEQUENCE [LARGE SCALE GENOMIC DNA]</scope>
    <source>
        <strain evidence="1 2">NBRC 100063</strain>
    </source>
</reference>
<dbReference type="Proteomes" id="UP000321827">
    <property type="component" value="Unassembled WGS sequence"/>
</dbReference>
<dbReference type="RefSeq" id="WP_147146325.1">
    <property type="nucleotide sequence ID" value="NZ_BJXN01000005.1"/>
</dbReference>
<proteinExistence type="predicted"/>
<comment type="caution">
    <text evidence="1">The sequence shown here is derived from an EMBL/GenBank/DDBJ whole genome shotgun (WGS) entry which is preliminary data.</text>
</comment>
<protein>
    <submittedName>
        <fullName evidence="1">Uncharacterized protein</fullName>
    </submittedName>
</protein>
<name>A0A511RIK5_9DEIN</name>
<organism evidence="1 2">
    <name type="scientific">Oceanithermus desulfurans NBRC 100063</name>
    <dbReference type="NCBI Taxonomy" id="1227550"/>
    <lineage>
        <taxon>Bacteria</taxon>
        <taxon>Thermotogati</taxon>
        <taxon>Deinococcota</taxon>
        <taxon>Deinococci</taxon>
        <taxon>Thermales</taxon>
        <taxon>Thermaceae</taxon>
        <taxon>Oceanithermus</taxon>
    </lineage>
</organism>
<gene>
    <name evidence="1" type="ORF">ODE01S_09080</name>
</gene>
<dbReference type="AlphaFoldDB" id="A0A511RIK5"/>